<evidence type="ECO:0000313" key="2">
    <source>
        <dbReference type="Proteomes" id="UP000823632"/>
    </source>
</evidence>
<sequence>MGLSASQARLLTITARKSDCEYESMRLSHQKIALSRDMNIVSAEYQDAINQTKLMWDFYGNDSQANDLNYNLLMSPSALNNFTPTPLTDTAGRVVLSPELAAAARAANIPQEGMGGLPSSDVRNTFIEALGKNEVITTEMADNIQRTTYNQLAGVGSADLVNVTIEQMTLTELSTRYLKDIEIDVTDLLLDSGGSNLDLLILDTDGNEIGRIVGDDVNGNDTTLDFTINGENVHLDARHITLDQFLSSDYTISIAGLCWDNDQLRGKNGLYDWSVVDKVGSSTLWTKIFDAMVQTLTTGDEYTDAALQYAENKIMEMVECLSYVDENGNAIADWSNAAYRNYHKKKSSDKITKWIKDDVHHYIGYVSEGNERDDYNDGYGINVTYMTQAYLTYFAMYMEGISNSKYNVDQLREQSNLIDNYFMFDVITGADTSGDNMQIAGFYDALFNQICIQGWVENDQVHDQEYVQEMLKDGAMYLSSIADDGFYYQDNYSTNSYIKEVTDESKIAQAEAKYNREKEKINYKENILDMKMKNLDTEISALTTEYDTVKSVITKNIEKSFKRYDA</sequence>
<dbReference type="EMBL" id="JADIND010000124">
    <property type="protein sequence ID" value="MBO8430906.1"/>
    <property type="molecule type" value="Genomic_DNA"/>
</dbReference>
<protein>
    <submittedName>
        <fullName evidence="1">Uncharacterized protein</fullName>
    </submittedName>
</protein>
<dbReference type="AlphaFoldDB" id="A0A9D9DQX9"/>
<comment type="caution">
    <text evidence="1">The sequence shown here is derived from an EMBL/GenBank/DDBJ whole genome shotgun (WGS) entry which is preliminary data.</text>
</comment>
<gene>
    <name evidence="1" type="ORF">IAC76_05915</name>
</gene>
<reference evidence="1" key="2">
    <citation type="journal article" date="2021" name="PeerJ">
        <title>Extensive microbial diversity within the chicken gut microbiome revealed by metagenomics and culture.</title>
        <authorList>
            <person name="Gilroy R."/>
            <person name="Ravi A."/>
            <person name="Getino M."/>
            <person name="Pursley I."/>
            <person name="Horton D.L."/>
            <person name="Alikhan N.F."/>
            <person name="Baker D."/>
            <person name="Gharbi K."/>
            <person name="Hall N."/>
            <person name="Watson M."/>
            <person name="Adriaenssens E.M."/>
            <person name="Foster-Nyarko E."/>
            <person name="Jarju S."/>
            <person name="Secka A."/>
            <person name="Antonio M."/>
            <person name="Oren A."/>
            <person name="Chaudhuri R.R."/>
            <person name="La Ragione R."/>
            <person name="Hildebrand F."/>
            <person name="Pallen M.J."/>
        </authorList>
    </citation>
    <scope>NUCLEOTIDE SEQUENCE</scope>
    <source>
        <strain evidence="1">10192</strain>
    </source>
</reference>
<dbReference type="Proteomes" id="UP000823632">
    <property type="component" value="Unassembled WGS sequence"/>
</dbReference>
<name>A0A9D9DQX9_9BACT</name>
<proteinExistence type="predicted"/>
<organism evidence="1 2">
    <name type="scientific">Candidatus Scatousia excrementipullorum</name>
    <dbReference type="NCBI Taxonomy" id="2840936"/>
    <lineage>
        <taxon>Bacteria</taxon>
        <taxon>Candidatus Scatousia</taxon>
    </lineage>
</organism>
<evidence type="ECO:0000313" key="1">
    <source>
        <dbReference type="EMBL" id="MBO8430906.1"/>
    </source>
</evidence>
<accession>A0A9D9DQX9</accession>
<reference evidence="1" key="1">
    <citation type="submission" date="2020-10" db="EMBL/GenBank/DDBJ databases">
        <authorList>
            <person name="Gilroy R."/>
        </authorList>
    </citation>
    <scope>NUCLEOTIDE SEQUENCE</scope>
    <source>
        <strain evidence="1">10192</strain>
    </source>
</reference>